<dbReference type="Gene3D" id="1.20.1070.10">
    <property type="entry name" value="Rhodopsin 7-helix transmembrane proteins"/>
    <property type="match status" value="1"/>
</dbReference>
<dbReference type="InterPro" id="IPR000276">
    <property type="entry name" value="GPCR_Rhodpsn"/>
</dbReference>
<sequence>MMFYAYPVTVMFQSMSVWLLVSITVDRYLAVCHPFQVVSYCTRSRALLTVFLIVIFSVAYNFVRFWEFQIIDSQSESLESIVQPLLRDNPLFMLWYQNIATLLSQFVLPLLVLCLLNLQVARTILMAAEQRRELVASERREHNTAKMMIFVVIVFLVCYTFSFILNVAEILFSSLFRHQIGYLLNDINNILVVVNTSSPFVFYVKYSTRYRNQLRTLYGIRWFAAKMKFIDRKPVQSSDLLMPSQHTKNTRGTYNSYTSLGNGYTEETKFKSEQKSLR</sequence>
<dbReference type="PANTHER" id="PTHR47323">
    <property type="entry name" value="FMRFAMIDE PEPTIDE RECEPTOR FAMILY-RELATED"/>
    <property type="match status" value="1"/>
</dbReference>
<dbReference type="PRINTS" id="PR00237">
    <property type="entry name" value="GPCRRHODOPSN"/>
</dbReference>
<evidence type="ECO:0000313" key="8">
    <source>
        <dbReference type="EMBL" id="KHJ80317.1"/>
    </source>
</evidence>
<feature type="transmembrane region" description="Helical" evidence="6">
    <location>
        <begin position="6"/>
        <end position="25"/>
    </location>
</feature>
<accession>A0A0B1S9U8</accession>
<dbReference type="CDD" id="cd14978">
    <property type="entry name" value="7tmA_FMRFamide_R-like"/>
    <property type="match status" value="1"/>
</dbReference>
<keyword evidence="9" id="KW-1185">Reference proteome</keyword>
<gene>
    <name evidence="8" type="ORF">OESDEN_20009</name>
</gene>
<feature type="transmembrane region" description="Helical" evidence="6">
    <location>
        <begin position="46"/>
        <end position="63"/>
    </location>
</feature>
<evidence type="ECO:0000256" key="6">
    <source>
        <dbReference type="SAM" id="Phobius"/>
    </source>
</evidence>
<dbReference type="InterPro" id="IPR017452">
    <property type="entry name" value="GPCR_Rhodpsn_7TM"/>
</dbReference>
<dbReference type="InterPro" id="IPR053352">
    <property type="entry name" value="FMRFamide_rcpt"/>
</dbReference>
<keyword evidence="2 5" id="KW-0812">Transmembrane</keyword>
<evidence type="ECO:0000256" key="5">
    <source>
        <dbReference type="RuleBase" id="RU000688"/>
    </source>
</evidence>
<comment type="subcellular location">
    <subcellularLocation>
        <location evidence="1">Membrane</location>
    </subcellularLocation>
</comment>
<evidence type="ECO:0000259" key="7">
    <source>
        <dbReference type="PROSITE" id="PS50262"/>
    </source>
</evidence>
<proteinExistence type="inferred from homology"/>
<protein>
    <submittedName>
        <fullName evidence="8">7 transmembrane receptor</fullName>
    </submittedName>
</protein>
<dbReference type="GO" id="GO:0016020">
    <property type="term" value="C:membrane"/>
    <property type="evidence" value="ECO:0007669"/>
    <property type="project" value="UniProtKB-SubCell"/>
</dbReference>
<dbReference type="PROSITE" id="PS00237">
    <property type="entry name" value="G_PROTEIN_RECEP_F1_1"/>
    <property type="match status" value="1"/>
</dbReference>
<evidence type="ECO:0000256" key="1">
    <source>
        <dbReference type="ARBA" id="ARBA00004370"/>
    </source>
</evidence>
<dbReference type="SUPFAM" id="SSF81321">
    <property type="entry name" value="Family A G protein-coupled receptor-like"/>
    <property type="match status" value="1"/>
</dbReference>
<feature type="transmembrane region" description="Helical" evidence="6">
    <location>
        <begin position="94"/>
        <end position="116"/>
    </location>
</feature>
<reference evidence="8 9" key="1">
    <citation type="submission" date="2014-03" db="EMBL/GenBank/DDBJ databases">
        <title>Draft genome of the hookworm Oesophagostomum dentatum.</title>
        <authorList>
            <person name="Mitreva M."/>
        </authorList>
    </citation>
    <scope>NUCLEOTIDE SEQUENCE [LARGE SCALE GENOMIC DNA]</scope>
    <source>
        <strain evidence="8 9">OD-Hann</strain>
    </source>
</reference>
<keyword evidence="5" id="KW-0807">Transducer</keyword>
<organism evidence="8 9">
    <name type="scientific">Oesophagostomum dentatum</name>
    <name type="common">Nodular worm</name>
    <dbReference type="NCBI Taxonomy" id="61180"/>
    <lineage>
        <taxon>Eukaryota</taxon>
        <taxon>Metazoa</taxon>
        <taxon>Ecdysozoa</taxon>
        <taxon>Nematoda</taxon>
        <taxon>Chromadorea</taxon>
        <taxon>Rhabditida</taxon>
        <taxon>Rhabditina</taxon>
        <taxon>Rhabditomorpha</taxon>
        <taxon>Strongyloidea</taxon>
        <taxon>Strongylidae</taxon>
        <taxon>Oesophagostomum</taxon>
    </lineage>
</organism>
<keyword evidence="5 8" id="KW-0675">Receptor</keyword>
<feature type="transmembrane region" description="Helical" evidence="6">
    <location>
        <begin position="147"/>
        <end position="167"/>
    </location>
</feature>
<dbReference type="OrthoDB" id="10011262at2759"/>
<keyword evidence="3 6" id="KW-1133">Transmembrane helix</keyword>
<dbReference type="EMBL" id="KN601096">
    <property type="protein sequence ID" value="KHJ80317.1"/>
    <property type="molecule type" value="Genomic_DNA"/>
</dbReference>
<dbReference type="GO" id="GO:0004930">
    <property type="term" value="F:G protein-coupled receptor activity"/>
    <property type="evidence" value="ECO:0007669"/>
    <property type="project" value="UniProtKB-KW"/>
</dbReference>
<dbReference type="PANTHER" id="PTHR47323:SF6">
    <property type="entry name" value="G-PROTEIN COUPLED RECEPTORS FAMILY 1 PROFILE DOMAIN-CONTAINING PROTEIN"/>
    <property type="match status" value="1"/>
</dbReference>
<dbReference type="AlphaFoldDB" id="A0A0B1S9U8"/>
<dbReference type="Pfam" id="PF00001">
    <property type="entry name" value="7tm_1"/>
    <property type="match status" value="1"/>
</dbReference>
<dbReference type="Proteomes" id="UP000053660">
    <property type="component" value="Unassembled WGS sequence"/>
</dbReference>
<dbReference type="PROSITE" id="PS50262">
    <property type="entry name" value="G_PROTEIN_RECEP_F1_2"/>
    <property type="match status" value="1"/>
</dbReference>
<feature type="transmembrane region" description="Helical" evidence="6">
    <location>
        <begin position="187"/>
        <end position="206"/>
    </location>
</feature>
<keyword evidence="5" id="KW-0297">G-protein coupled receptor</keyword>
<name>A0A0B1S9U8_OESDE</name>
<keyword evidence="4 6" id="KW-0472">Membrane</keyword>
<evidence type="ECO:0000256" key="2">
    <source>
        <dbReference type="ARBA" id="ARBA00022692"/>
    </source>
</evidence>
<comment type="similarity">
    <text evidence="5">Belongs to the G-protein coupled receptor 1 family.</text>
</comment>
<evidence type="ECO:0000256" key="3">
    <source>
        <dbReference type="ARBA" id="ARBA00022989"/>
    </source>
</evidence>
<evidence type="ECO:0000256" key="4">
    <source>
        <dbReference type="ARBA" id="ARBA00023136"/>
    </source>
</evidence>
<evidence type="ECO:0000313" key="9">
    <source>
        <dbReference type="Proteomes" id="UP000053660"/>
    </source>
</evidence>
<feature type="domain" description="G-protein coupled receptors family 1 profile" evidence="7">
    <location>
        <begin position="1"/>
        <end position="203"/>
    </location>
</feature>